<reference evidence="7 8" key="1">
    <citation type="journal article" date="2013" name="BMC Microbiol.">
        <title>Identification of the type II cytochrome c maturation pathway in anammox bacteria by comparative genomics.</title>
        <authorList>
            <person name="Ferousi C."/>
            <person name="Speth D.R."/>
            <person name="Reimann J."/>
            <person name="Op den Camp H.J."/>
            <person name="Allen J.W."/>
            <person name="Keltjens J.T."/>
            <person name="Jetten M.S."/>
        </authorList>
    </citation>
    <scope>NUCLEOTIDE SEQUENCE [LARGE SCALE GENOMIC DNA]</scope>
    <source>
        <strain evidence="7">RU1</strain>
    </source>
</reference>
<evidence type="ECO:0000256" key="4">
    <source>
        <dbReference type="ARBA" id="ARBA00023136"/>
    </source>
</evidence>
<dbReference type="PATRIC" id="fig|380242.3.peg.1234"/>
<evidence type="ECO:0000256" key="3">
    <source>
        <dbReference type="ARBA" id="ARBA00022989"/>
    </source>
</evidence>
<dbReference type="GO" id="GO:0016491">
    <property type="term" value="F:oxidoreductase activity"/>
    <property type="evidence" value="ECO:0007669"/>
    <property type="project" value="InterPro"/>
</dbReference>
<feature type="transmembrane region" description="Helical" evidence="5">
    <location>
        <begin position="257"/>
        <end position="276"/>
    </location>
</feature>
<name>A0A0M2UZ85_9BACT</name>
<dbReference type="PANTHER" id="PTHR11863">
    <property type="entry name" value="STEROL DESATURASE"/>
    <property type="match status" value="1"/>
</dbReference>
<evidence type="ECO:0000256" key="2">
    <source>
        <dbReference type="ARBA" id="ARBA00022692"/>
    </source>
</evidence>
<keyword evidence="4 5" id="KW-0472">Membrane</keyword>
<protein>
    <recommendedName>
        <fullName evidence="6">Fatty acid hydroxylase domain-containing protein</fullName>
    </recommendedName>
</protein>
<sequence length="325" mass="37323">MNMSAFVLSHEVLIRLGAFFGVLAIMTLWELIAPRRTLTAPKMLRWMNNLGITFLNSFLLRIIFPAAAAGMATFAQKHGWGIFNYFRLPHSMVVVVSVIIMDFAIYLQHVMFHAVPVFWRMHRMHHADPDIDVTTGVRFHPFEIILSMLIKFAVIAALGTPVLAVVVFEVTLNATSLFNHGNVRILRSVDSVLRWFMVTPDMHRVHHSMEGYETNSNFGFNLPWWDRWLGTYRAQPRMGHEGMAIGLRDFQDTKRCITLPGMLAIPFIGKVTAYAITSRTWRNQKMAINLMRSRFVISDRESAALRFQEPYQGKSFSFNDDKSLP</sequence>
<keyword evidence="3 5" id="KW-1133">Transmembrane helix</keyword>
<feature type="transmembrane region" description="Helical" evidence="5">
    <location>
        <begin position="12"/>
        <end position="32"/>
    </location>
</feature>
<evidence type="ECO:0000256" key="1">
    <source>
        <dbReference type="ARBA" id="ARBA00004370"/>
    </source>
</evidence>
<evidence type="ECO:0000256" key="5">
    <source>
        <dbReference type="SAM" id="Phobius"/>
    </source>
</evidence>
<keyword evidence="8" id="KW-1185">Reference proteome</keyword>
<feature type="domain" description="Fatty acid hydroxylase" evidence="6">
    <location>
        <begin position="95"/>
        <end position="231"/>
    </location>
</feature>
<feature type="transmembrane region" description="Helical" evidence="5">
    <location>
        <begin position="53"/>
        <end position="74"/>
    </location>
</feature>
<dbReference type="AlphaFoldDB" id="A0A0M2UZ85"/>
<feature type="transmembrane region" description="Helical" evidence="5">
    <location>
        <begin position="148"/>
        <end position="168"/>
    </location>
</feature>
<evidence type="ECO:0000259" key="6">
    <source>
        <dbReference type="Pfam" id="PF04116"/>
    </source>
</evidence>
<evidence type="ECO:0000313" key="8">
    <source>
        <dbReference type="Proteomes" id="UP000034954"/>
    </source>
</evidence>
<dbReference type="EMBL" id="LAQJ01000118">
    <property type="protein sequence ID" value="KKO20276.1"/>
    <property type="molecule type" value="Genomic_DNA"/>
</dbReference>
<feature type="transmembrane region" description="Helical" evidence="5">
    <location>
        <begin position="94"/>
        <end position="119"/>
    </location>
</feature>
<dbReference type="InterPro" id="IPR050307">
    <property type="entry name" value="Sterol_Desaturase_Related"/>
</dbReference>
<gene>
    <name evidence="7" type="ORF">BROFUL_00985</name>
</gene>
<dbReference type="GO" id="GO:0016020">
    <property type="term" value="C:membrane"/>
    <property type="evidence" value="ECO:0007669"/>
    <property type="project" value="UniProtKB-SubCell"/>
</dbReference>
<comment type="subcellular location">
    <subcellularLocation>
        <location evidence="1">Membrane</location>
    </subcellularLocation>
</comment>
<dbReference type="GO" id="GO:0005506">
    <property type="term" value="F:iron ion binding"/>
    <property type="evidence" value="ECO:0007669"/>
    <property type="project" value="InterPro"/>
</dbReference>
<dbReference type="InterPro" id="IPR006694">
    <property type="entry name" value="Fatty_acid_hydroxylase"/>
</dbReference>
<dbReference type="Proteomes" id="UP000034954">
    <property type="component" value="Unassembled WGS sequence"/>
</dbReference>
<keyword evidence="2 5" id="KW-0812">Transmembrane</keyword>
<proteinExistence type="predicted"/>
<accession>A0A0M2UZ85</accession>
<dbReference type="GO" id="GO:0008610">
    <property type="term" value="P:lipid biosynthetic process"/>
    <property type="evidence" value="ECO:0007669"/>
    <property type="project" value="InterPro"/>
</dbReference>
<evidence type="ECO:0000313" key="7">
    <source>
        <dbReference type="EMBL" id="KKO20276.1"/>
    </source>
</evidence>
<dbReference type="Pfam" id="PF04116">
    <property type="entry name" value="FA_hydroxylase"/>
    <property type="match status" value="1"/>
</dbReference>
<organism evidence="7 8">
    <name type="scientific">Candidatus Brocadia fulgida</name>
    <dbReference type="NCBI Taxonomy" id="380242"/>
    <lineage>
        <taxon>Bacteria</taxon>
        <taxon>Pseudomonadati</taxon>
        <taxon>Planctomycetota</taxon>
        <taxon>Candidatus Brocadiia</taxon>
        <taxon>Candidatus Brocadiales</taxon>
        <taxon>Candidatus Brocadiaceae</taxon>
        <taxon>Candidatus Brocadia</taxon>
    </lineage>
</organism>
<comment type="caution">
    <text evidence="7">The sequence shown here is derived from an EMBL/GenBank/DDBJ whole genome shotgun (WGS) entry which is preliminary data.</text>
</comment>